<dbReference type="AlphaFoldDB" id="A0A1M5CCC2"/>
<evidence type="ECO:0000256" key="1">
    <source>
        <dbReference type="SAM" id="SignalP"/>
    </source>
</evidence>
<dbReference type="EMBL" id="FQUO01000009">
    <property type="protein sequence ID" value="SHF52388.1"/>
    <property type="molecule type" value="Genomic_DNA"/>
</dbReference>
<dbReference type="OrthoDB" id="9801375at2"/>
<dbReference type="Gene3D" id="2.60.120.260">
    <property type="entry name" value="Galactose-binding domain-like"/>
    <property type="match status" value="1"/>
</dbReference>
<dbReference type="RefSeq" id="WP_073043645.1">
    <property type="nucleotide sequence ID" value="NZ_FQUO01000009.1"/>
</dbReference>
<gene>
    <name evidence="4" type="ORF">SAMN05444008_1092</name>
</gene>
<feature type="chain" id="PRO_5012296368" evidence="1">
    <location>
        <begin position="19"/>
        <end position="354"/>
    </location>
</feature>
<dbReference type="InterPro" id="IPR013830">
    <property type="entry name" value="SGNH_hydro"/>
</dbReference>
<dbReference type="Pfam" id="PF13472">
    <property type="entry name" value="Lipase_GDSL_2"/>
    <property type="match status" value="1"/>
</dbReference>
<dbReference type="InterPro" id="IPR036514">
    <property type="entry name" value="SGNH_hydro_sf"/>
</dbReference>
<evidence type="ECO:0000313" key="4">
    <source>
        <dbReference type="EMBL" id="SHF52388.1"/>
    </source>
</evidence>
<dbReference type="STRING" id="1302690.BUE76_07495"/>
<dbReference type="InterPro" id="IPR037461">
    <property type="entry name" value="CtCE2-like_dom"/>
</dbReference>
<feature type="domain" description="SGNH hydrolase-type esterase" evidence="2">
    <location>
        <begin position="152"/>
        <end position="306"/>
    </location>
</feature>
<dbReference type="GO" id="GO:0052689">
    <property type="term" value="F:carboxylic ester hydrolase activity"/>
    <property type="evidence" value="ECO:0007669"/>
    <property type="project" value="InterPro"/>
</dbReference>
<evidence type="ECO:0000313" key="5">
    <source>
        <dbReference type="Proteomes" id="UP000184368"/>
    </source>
</evidence>
<dbReference type="InterPro" id="IPR052762">
    <property type="entry name" value="PCW_deacetylase/CE"/>
</dbReference>
<dbReference type="Pfam" id="PF17996">
    <property type="entry name" value="CE2_N"/>
    <property type="match status" value="1"/>
</dbReference>
<dbReference type="PANTHER" id="PTHR37834:SF2">
    <property type="entry name" value="ESTERASE, SGNH HYDROLASE-TYPE"/>
    <property type="match status" value="1"/>
</dbReference>
<feature type="signal peptide" evidence="1">
    <location>
        <begin position="1"/>
        <end position="18"/>
    </location>
</feature>
<accession>A0A1M5CCC2</accession>
<protein>
    <submittedName>
        <fullName evidence="4">GDSL-like Lipase/Acylhydrolase family protein</fullName>
    </submittedName>
</protein>
<keyword evidence="1" id="KW-0732">Signal</keyword>
<reference evidence="4 5" key="1">
    <citation type="submission" date="2016-11" db="EMBL/GenBank/DDBJ databases">
        <authorList>
            <person name="Jaros S."/>
            <person name="Januszkiewicz K."/>
            <person name="Wedrychowicz H."/>
        </authorList>
    </citation>
    <scope>NUCLEOTIDE SEQUENCE [LARGE SCALE GENOMIC DNA]</scope>
    <source>
        <strain evidence="4 5">DSM 26897</strain>
    </source>
</reference>
<sequence length="354" mass="39903">MRSFLFLLALVCTSQLFAQTFKPRFFPAGDSRLQYTGRFDFSNPQTPRAWQPGVYLEASFEGPECAIVVNDEVPWAQSRNYLQVVVDDTLMWRVQTRGKRDTIRVAKGLSKGWHKLVVAKNTEAGIGYLEFAGLITRNLRQPPQKPARRIEFFGNSITCGTGSDLSAIGCGKGQWHDQHNAYLSYGPTTARTLNAQWQLSAVSGIGLIRSCCNLSITMPQVWNKVNMRGDSIVWDFSRYTPDVVTFCLGQNDGIQDSATFCGAYVQFLKTMRTQYPAAAFVLLTSPMADDQLRAAQHNYLDGVVRYMQAAGDKKVSRYFFSKRYHNGCDSHPDLAEHKQIAAELTAYLKQLMQW</sequence>
<dbReference type="Gene3D" id="3.40.50.1110">
    <property type="entry name" value="SGNH hydrolase"/>
    <property type="match status" value="1"/>
</dbReference>
<evidence type="ECO:0000259" key="3">
    <source>
        <dbReference type="Pfam" id="PF17996"/>
    </source>
</evidence>
<dbReference type="PANTHER" id="PTHR37834">
    <property type="entry name" value="GDSL-LIKE LIPASE/ACYLHYDROLASE DOMAIN PROTEIN (AFU_ORTHOLOGUE AFUA_2G00620)"/>
    <property type="match status" value="1"/>
</dbReference>
<dbReference type="Proteomes" id="UP000184368">
    <property type="component" value="Unassembled WGS sequence"/>
</dbReference>
<proteinExistence type="predicted"/>
<keyword evidence="4" id="KW-0378">Hydrolase</keyword>
<dbReference type="CDD" id="cd01831">
    <property type="entry name" value="Endoglucanase_E_like"/>
    <property type="match status" value="1"/>
</dbReference>
<feature type="domain" description="Carbohydrate esterase 2 N-terminal" evidence="3">
    <location>
        <begin position="35"/>
        <end position="140"/>
    </location>
</feature>
<name>A0A1M5CCC2_9BACT</name>
<organism evidence="4 5">
    <name type="scientific">Cnuella takakiae</name>
    <dbReference type="NCBI Taxonomy" id="1302690"/>
    <lineage>
        <taxon>Bacteria</taxon>
        <taxon>Pseudomonadati</taxon>
        <taxon>Bacteroidota</taxon>
        <taxon>Chitinophagia</taxon>
        <taxon>Chitinophagales</taxon>
        <taxon>Chitinophagaceae</taxon>
        <taxon>Cnuella</taxon>
    </lineage>
</organism>
<dbReference type="InterPro" id="IPR040794">
    <property type="entry name" value="CE2_N"/>
</dbReference>
<keyword evidence="5" id="KW-1185">Reference proteome</keyword>
<dbReference type="SUPFAM" id="SSF52266">
    <property type="entry name" value="SGNH hydrolase"/>
    <property type="match status" value="1"/>
</dbReference>
<evidence type="ECO:0000259" key="2">
    <source>
        <dbReference type="Pfam" id="PF13472"/>
    </source>
</evidence>